<protein>
    <submittedName>
        <fullName evidence="5">LuxR C-terminal-related transcriptional regulator</fullName>
    </submittedName>
</protein>
<dbReference type="Gene3D" id="1.10.10.10">
    <property type="entry name" value="Winged helix-like DNA-binding domain superfamily/Winged helix DNA-binding domain"/>
    <property type="match status" value="1"/>
</dbReference>
<dbReference type="InterPro" id="IPR000792">
    <property type="entry name" value="Tscrpt_reg_LuxR_C"/>
</dbReference>
<evidence type="ECO:0000313" key="6">
    <source>
        <dbReference type="Proteomes" id="UP001357223"/>
    </source>
</evidence>
<evidence type="ECO:0000256" key="2">
    <source>
        <dbReference type="ARBA" id="ARBA00023125"/>
    </source>
</evidence>
<dbReference type="InterPro" id="IPR016032">
    <property type="entry name" value="Sig_transdc_resp-reg_C-effctor"/>
</dbReference>
<dbReference type="InterPro" id="IPR036388">
    <property type="entry name" value="WH-like_DNA-bd_sf"/>
</dbReference>
<sequence>MTAMHMNLSSIDYERITRLIHTLSMNFKKGSYELQHLLSEYFGYHSSIFWKVDQNGNLSNPINHRISDDFVENYVGFFQNQDYLHPKKQLHLFPKEIALRLEDVTQLKDYEASDYYKEFMKKHKYYHEMVITFHSRNQFNGVLGIAKSKSQGAFSEKDRTIFRTLAPIISNLLHLETEYEEQRKEKEMLEAFADNNHTGLILLDQHYQVIYMNKSALRMSKEASIDKDLDRFIESLFFRSANRHAGSMKMHLHDYRIKVITHHEPFLAKESCYAVIIEEDKPNMLLEENQLTKREQEICSYLKKGWTYKQISEKLYISVHTVNKHIKNIYQKLGINSRAALQAGTQGQVR</sequence>
<dbReference type="CDD" id="cd06170">
    <property type="entry name" value="LuxR_C_like"/>
    <property type="match status" value="1"/>
</dbReference>
<dbReference type="SMART" id="SM00421">
    <property type="entry name" value="HTH_LUXR"/>
    <property type="match status" value="1"/>
</dbReference>
<dbReference type="PRINTS" id="PR00038">
    <property type="entry name" value="HTHLUXR"/>
</dbReference>
<dbReference type="SUPFAM" id="SSF55781">
    <property type="entry name" value="GAF domain-like"/>
    <property type="match status" value="1"/>
</dbReference>
<keyword evidence="6" id="KW-1185">Reference proteome</keyword>
<dbReference type="InterPro" id="IPR029016">
    <property type="entry name" value="GAF-like_dom_sf"/>
</dbReference>
<evidence type="ECO:0000259" key="4">
    <source>
        <dbReference type="PROSITE" id="PS50043"/>
    </source>
</evidence>
<keyword evidence="3" id="KW-0804">Transcription</keyword>
<evidence type="ECO:0000256" key="3">
    <source>
        <dbReference type="ARBA" id="ARBA00023163"/>
    </source>
</evidence>
<dbReference type="Gene3D" id="3.30.450.40">
    <property type="match status" value="1"/>
</dbReference>
<dbReference type="EMBL" id="CP137640">
    <property type="protein sequence ID" value="WVX81087.1"/>
    <property type="molecule type" value="Genomic_DNA"/>
</dbReference>
<evidence type="ECO:0000313" key="5">
    <source>
        <dbReference type="EMBL" id="WVX81087.1"/>
    </source>
</evidence>
<proteinExistence type="predicted"/>
<reference evidence="5 6" key="1">
    <citation type="submission" date="2023-10" db="EMBL/GenBank/DDBJ databases">
        <title>Niallia locisalis sp.nov. isolated from a salt pond sample.</title>
        <authorList>
            <person name="Li X.-J."/>
            <person name="Dong L."/>
        </authorList>
    </citation>
    <scope>NUCLEOTIDE SEQUENCE [LARGE SCALE GENOMIC DNA]</scope>
    <source>
        <strain evidence="5 6">DSM 29761</strain>
    </source>
</reference>
<dbReference type="Pfam" id="PF00196">
    <property type="entry name" value="GerE"/>
    <property type="match status" value="1"/>
</dbReference>
<feature type="domain" description="HTH luxR-type" evidence="4">
    <location>
        <begin position="284"/>
        <end position="349"/>
    </location>
</feature>
<accession>A0ABZ2CCQ0</accession>
<dbReference type="PANTHER" id="PTHR44688">
    <property type="entry name" value="DNA-BINDING TRANSCRIPTIONAL ACTIVATOR DEVR_DOSR"/>
    <property type="match status" value="1"/>
</dbReference>
<name>A0ABZ2CCQ0_9BACI</name>
<dbReference type="PANTHER" id="PTHR44688:SF16">
    <property type="entry name" value="DNA-BINDING TRANSCRIPTIONAL ACTIVATOR DEVR_DOSR"/>
    <property type="match status" value="1"/>
</dbReference>
<dbReference type="Proteomes" id="UP001357223">
    <property type="component" value="Chromosome"/>
</dbReference>
<keyword evidence="1" id="KW-0805">Transcription regulation</keyword>
<gene>
    <name evidence="5" type="ORF">R4Z09_28415</name>
</gene>
<dbReference type="PROSITE" id="PS50043">
    <property type="entry name" value="HTH_LUXR_2"/>
    <property type="match status" value="1"/>
</dbReference>
<dbReference type="PROSITE" id="PS00622">
    <property type="entry name" value="HTH_LUXR_1"/>
    <property type="match status" value="1"/>
</dbReference>
<dbReference type="RefSeq" id="WP_338450017.1">
    <property type="nucleotide sequence ID" value="NZ_CP137640.1"/>
</dbReference>
<organism evidence="5 6">
    <name type="scientific">Niallia oryzisoli</name>
    <dbReference type="NCBI Taxonomy" id="1737571"/>
    <lineage>
        <taxon>Bacteria</taxon>
        <taxon>Bacillati</taxon>
        <taxon>Bacillota</taxon>
        <taxon>Bacilli</taxon>
        <taxon>Bacillales</taxon>
        <taxon>Bacillaceae</taxon>
        <taxon>Niallia</taxon>
    </lineage>
</organism>
<dbReference type="SUPFAM" id="SSF46894">
    <property type="entry name" value="C-terminal effector domain of the bipartite response regulators"/>
    <property type="match status" value="1"/>
</dbReference>
<evidence type="ECO:0000256" key="1">
    <source>
        <dbReference type="ARBA" id="ARBA00023015"/>
    </source>
</evidence>
<keyword evidence="2" id="KW-0238">DNA-binding</keyword>